<protein>
    <recommendedName>
        <fullName evidence="3">tRNA 2-selenouridine synthase</fullName>
        <ecNumber evidence="3">2.9.1.3</ecNumber>
    </recommendedName>
</protein>
<name>A0A4R2F3R7_9GAMM</name>
<comment type="catalytic activity">
    <reaction evidence="3">
        <text>5-methylaminomethyl-2-thiouridine(34) in tRNA + (2E)-geranyl diphosphate = 5-methylaminomethyl-S-(2E)-geranyl-thiouridine(34) in tRNA + diphosphate</text>
        <dbReference type="Rhea" id="RHEA:14085"/>
        <dbReference type="Rhea" id="RHEA-COMP:10195"/>
        <dbReference type="Rhea" id="RHEA-COMP:14654"/>
        <dbReference type="ChEBI" id="CHEBI:33019"/>
        <dbReference type="ChEBI" id="CHEBI:58057"/>
        <dbReference type="ChEBI" id="CHEBI:74455"/>
        <dbReference type="ChEBI" id="CHEBI:140632"/>
    </reaction>
</comment>
<sequence>MSQSVVAAAVYREIFLNDRPLIDLRAPVEFAKGAFPSSNNLPLMTDDERQQVGTCYQHHGPSAALALGHQLVNGATKAARVEAWLQFYRQHPDLYLYCFRGGMRSQISQGWLREAGVDIPYIVGGYKGMRQFLLQTLEAPQLAPQMLILSGTTGSGKTDVIQQRPQEAVDLEETANHRGSSFGKELTPQPTQINFENRLAIAILKHQQRQPSCLLLEDESHLIGHCFIPTPFFNNMQAANMVVLEAPWQQRLQRLLEQYVHKMCRQFCQRDGDEAGFTAFTQYLYQSINGIRKRLGLQQAGELQALMTQALQEQQQRNNTALHLEWIALLLTRYYDPMYEYQLQQKAERILFRGDQATINQWLDERQI</sequence>
<evidence type="ECO:0000256" key="2">
    <source>
        <dbReference type="ARBA" id="ARBA00023266"/>
    </source>
</evidence>
<evidence type="ECO:0000256" key="1">
    <source>
        <dbReference type="ARBA" id="ARBA00022679"/>
    </source>
</evidence>
<dbReference type="AlphaFoldDB" id="A0A4R2F3R7"/>
<dbReference type="RefSeq" id="WP_133040277.1">
    <property type="nucleotide sequence ID" value="NZ_SLWF01000035.1"/>
</dbReference>
<comment type="subunit">
    <text evidence="3">Monomer.</text>
</comment>
<proteinExistence type="inferred from homology"/>
<dbReference type="SMART" id="SM00450">
    <property type="entry name" value="RHOD"/>
    <property type="match status" value="1"/>
</dbReference>
<dbReference type="InterPro" id="IPR036873">
    <property type="entry name" value="Rhodanese-like_dom_sf"/>
</dbReference>
<comment type="caution">
    <text evidence="5">The sequence shown here is derived from an EMBL/GenBank/DDBJ whole genome shotgun (WGS) entry which is preliminary data.</text>
</comment>
<keyword evidence="6" id="KW-1185">Reference proteome</keyword>
<dbReference type="Gene3D" id="3.40.250.10">
    <property type="entry name" value="Rhodanese-like domain"/>
    <property type="match status" value="1"/>
</dbReference>
<accession>A0A4R2F3R7</accession>
<dbReference type="PANTHER" id="PTHR30401:SF0">
    <property type="entry name" value="TRNA 2-SELENOURIDINE SYNTHASE"/>
    <property type="match status" value="1"/>
</dbReference>
<feature type="active site" description="S-selanylcysteine intermediate" evidence="3">
    <location>
        <position position="98"/>
    </location>
</feature>
<evidence type="ECO:0000256" key="3">
    <source>
        <dbReference type="HAMAP-Rule" id="MF_01622"/>
    </source>
</evidence>
<keyword evidence="2 3" id="KW-0711">Selenium</keyword>
<dbReference type="InterPro" id="IPR058840">
    <property type="entry name" value="AAA_SelU"/>
</dbReference>
<dbReference type="OrthoDB" id="9808735at2"/>
<dbReference type="SUPFAM" id="SSF52821">
    <property type="entry name" value="Rhodanese/Cell cycle control phosphatase"/>
    <property type="match status" value="1"/>
</dbReference>
<comment type="catalytic activity">
    <reaction evidence="3">
        <text>5-methylaminomethyl-2-thiouridine(34) in tRNA + selenophosphate + (2E)-geranyl diphosphate + H2O + H(+) = 5-methylaminomethyl-2-selenouridine(34) in tRNA + (2E)-thiogeraniol + phosphate + diphosphate</text>
        <dbReference type="Rhea" id="RHEA:42716"/>
        <dbReference type="Rhea" id="RHEA-COMP:10195"/>
        <dbReference type="Rhea" id="RHEA-COMP:10196"/>
        <dbReference type="ChEBI" id="CHEBI:15377"/>
        <dbReference type="ChEBI" id="CHEBI:15378"/>
        <dbReference type="ChEBI" id="CHEBI:16144"/>
        <dbReference type="ChEBI" id="CHEBI:33019"/>
        <dbReference type="ChEBI" id="CHEBI:43474"/>
        <dbReference type="ChEBI" id="CHEBI:58057"/>
        <dbReference type="ChEBI" id="CHEBI:74455"/>
        <dbReference type="ChEBI" id="CHEBI:82743"/>
        <dbReference type="ChEBI" id="CHEBI:143703"/>
        <dbReference type="EC" id="2.9.1.3"/>
    </reaction>
</comment>
<organism evidence="5 6">
    <name type="scientific">Shewanella fodinae</name>
    <dbReference type="NCBI Taxonomy" id="552357"/>
    <lineage>
        <taxon>Bacteria</taxon>
        <taxon>Pseudomonadati</taxon>
        <taxon>Pseudomonadota</taxon>
        <taxon>Gammaproteobacteria</taxon>
        <taxon>Alteromonadales</taxon>
        <taxon>Shewanellaceae</taxon>
        <taxon>Shewanella</taxon>
    </lineage>
</organism>
<dbReference type="InterPro" id="IPR017582">
    <property type="entry name" value="SelU"/>
</dbReference>
<comment type="catalytic activity">
    <reaction evidence="3">
        <text>5-methylaminomethyl-2-(Se-phospho)selenouridine(34) in tRNA + H2O = 5-methylaminomethyl-2-selenouridine(34) in tRNA + phosphate</text>
        <dbReference type="Rhea" id="RHEA:60176"/>
        <dbReference type="Rhea" id="RHEA-COMP:10196"/>
        <dbReference type="Rhea" id="RHEA-COMP:15523"/>
        <dbReference type="ChEBI" id="CHEBI:15377"/>
        <dbReference type="ChEBI" id="CHEBI:43474"/>
        <dbReference type="ChEBI" id="CHEBI:82743"/>
        <dbReference type="ChEBI" id="CHEBI:143702"/>
    </reaction>
</comment>
<evidence type="ECO:0000313" key="5">
    <source>
        <dbReference type="EMBL" id="TCN79343.1"/>
    </source>
</evidence>
<dbReference type="Proteomes" id="UP000294832">
    <property type="component" value="Unassembled WGS sequence"/>
</dbReference>
<gene>
    <name evidence="3" type="primary">selU</name>
    <name evidence="5" type="ORF">EDC91_13516</name>
</gene>
<keyword evidence="1 3" id="KW-0808">Transferase</keyword>
<dbReference type="InterPro" id="IPR001763">
    <property type="entry name" value="Rhodanese-like_dom"/>
</dbReference>
<dbReference type="GO" id="GO:0002098">
    <property type="term" value="P:tRNA wobble uridine modification"/>
    <property type="evidence" value="ECO:0007669"/>
    <property type="project" value="UniProtKB-UniRule"/>
</dbReference>
<evidence type="ECO:0000313" key="6">
    <source>
        <dbReference type="Proteomes" id="UP000294832"/>
    </source>
</evidence>
<feature type="domain" description="Rhodanese" evidence="4">
    <location>
        <begin position="15"/>
        <end position="138"/>
    </location>
</feature>
<comment type="similarity">
    <text evidence="3">Belongs to the SelU family.</text>
</comment>
<reference evidence="5 6" key="1">
    <citation type="submission" date="2019-03" db="EMBL/GenBank/DDBJ databases">
        <title>Freshwater and sediment microbial communities from various areas in North America, analyzing microbe dynamics in response to fracking.</title>
        <authorList>
            <person name="Lamendella R."/>
        </authorList>
    </citation>
    <scope>NUCLEOTIDE SEQUENCE [LARGE SCALE GENOMIC DNA]</scope>
    <source>
        <strain evidence="5 6">74A</strain>
    </source>
</reference>
<comment type="catalytic activity">
    <reaction evidence="3">
        <text>5-methylaminomethyl-S-(2E)-geranyl-thiouridine(34) in tRNA + selenophosphate + H(+) = 5-methylaminomethyl-2-(Se-phospho)selenouridine(34) in tRNA + (2E)-thiogeraniol</text>
        <dbReference type="Rhea" id="RHEA:60172"/>
        <dbReference type="Rhea" id="RHEA-COMP:14654"/>
        <dbReference type="Rhea" id="RHEA-COMP:15523"/>
        <dbReference type="ChEBI" id="CHEBI:15378"/>
        <dbReference type="ChEBI" id="CHEBI:16144"/>
        <dbReference type="ChEBI" id="CHEBI:140632"/>
        <dbReference type="ChEBI" id="CHEBI:143702"/>
        <dbReference type="ChEBI" id="CHEBI:143703"/>
    </reaction>
</comment>
<comment type="function">
    <text evidence="3">Involved in the post-transcriptional modification of the uridine at the wobble position (U34) of tRNA(Lys), tRNA(Glu) and tRNA(Gln). Catalyzes the conversion of 2-thiouridine (S2U-RNA) to 2-selenouridine (Se2U-RNA). Acts in a two-step process involving geranylation of 2-thiouridine (S2U) to S-geranyl-2-thiouridine (geS2U) and subsequent selenation of the latter derivative to 2-selenouridine (Se2U) in the tRNA chain.</text>
</comment>
<dbReference type="PANTHER" id="PTHR30401">
    <property type="entry name" value="TRNA 2-SELENOURIDINE SYNTHASE"/>
    <property type="match status" value="1"/>
</dbReference>
<dbReference type="EMBL" id="SLWF01000035">
    <property type="protein sequence ID" value="TCN79343.1"/>
    <property type="molecule type" value="Genomic_DNA"/>
</dbReference>
<dbReference type="HAMAP" id="MF_01622">
    <property type="entry name" value="tRNA_sel_U_synth"/>
    <property type="match status" value="1"/>
</dbReference>
<dbReference type="PROSITE" id="PS50206">
    <property type="entry name" value="RHODANESE_3"/>
    <property type="match status" value="1"/>
</dbReference>
<dbReference type="EC" id="2.9.1.3" evidence="3"/>
<dbReference type="NCBIfam" id="NF008750">
    <property type="entry name" value="PRK11784.1-2"/>
    <property type="match status" value="1"/>
</dbReference>
<dbReference type="NCBIfam" id="NF008751">
    <property type="entry name" value="PRK11784.1-3"/>
    <property type="match status" value="1"/>
</dbReference>
<evidence type="ECO:0000259" key="4">
    <source>
        <dbReference type="PROSITE" id="PS50206"/>
    </source>
</evidence>
<dbReference type="GO" id="GO:0043828">
    <property type="term" value="F:tRNA 2-selenouridine synthase activity"/>
    <property type="evidence" value="ECO:0007669"/>
    <property type="project" value="UniProtKB-EC"/>
</dbReference>
<dbReference type="NCBIfam" id="TIGR03167">
    <property type="entry name" value="tRNA_sel_U_synt"/>
    <property type="match status" value="1"/>
</dbReference>
<dbReference type="Pfam" id="PF26341">
    <property type="entry name" value="AAA_SelU"/>
    <property type="match status" value="1"/>
</dbReference>
<dbReference type="GO" id="GO:0016765">
    <property type="term" value="F:transferase activity, transferring alkyl or aryl (other than methyl) groups"/>
    <property type="evidence" value="ECO:0007669"/>
    <property type="project" value="UniProtKB-UniRule"/>
</dbReference>